<gene>
    <name evidence="1" type="ORF">GNQ08_27215</name>
</gene>
<dbReference type="RefSeq" id="WP_155621296.1">
    <property type="nucleotide sequence ID" value="NZ_WNZZ01000034.1"/>
</dbReference>
<dbReference type="EMBL" id="WNZZ01000034">
    <property type="protein sequence ID" value="MUG26056.1"/>
    <property type="molecule type" value="Genomic_DNA"/>
</dbReference>
<dbReference type="AlphaFoldDB" id="A0A6N8F0Q3"/>
<protein>
    <submittedName>
        <fullName evidence="1">Uncharacterized protein</fullName>
    </submittedName>
</protein>
<evidence type="ECO:0000313" key="1">
    <source>
        <dbReference type="EMBL" id="MUG26056.1"/>
    </source>
</evidence>
<reference evidence="1 2" key="1">
    <citation type="submission" date="2019-11" db="EMBL/GenBank/DDBJ databases">
        <title>Draft genome sequences of five Paenibacillus species of dairy origin.</title>
        <authorList>
            <person name="Olajide A.M."/>
            <person name="Chen S."/>
            <person name="Lapointe G."/>
        </authorList>
    </citation>
    <scope>NUCLEOTIDE SEQUENCE [LARGE SCALE GENOMIC DNA]</scope>
    <source>
        <strain evidence="1 2">3CT49</strain>
    </source>
</reference>
<sequence>MSVAQAQWMDLSAAAQIIAPGSIVLEEYQKEITDALRRNSILDGRLNYTPATGDFSSYFEQTEIHEGGFVDPRNPSATAGGSTRVPRSAKVKAITNQTNFGHYDITLGQQQGNFTELQAKDINDMINGIALAHGKGLWRGNDTALANPTTLQYVGIQKQITNTFEIGKDGSIIAGIRAKVAAMVGSEKFELRPTAVYIDPIGHYYLEEEVRVAEENNIKISGMSKTVVAGIEVVSIMTAAGYLPIIPEPFIESTVNATDPTMTDYGIVIVTEPWLEYHYVGKKDAYLFQLGTTSDLQQKFVGIKYGCPIAKGASYAHASGKITRPTLEKVG</sequence>
<dbReference type="Proteomes" id="UP000442469">
    <property type="component" value="Unassembled WGS sequence"/>
</dbReference>
<organism evidence="1 2">
    <name type="scientific">Paenibacillus macerans</name>
    <name type="common">Bacillus macerans</name>
    <dbReference type="NCBI Taxonomy" id="44252"/>
    <lineage>
        <taxon>Bacteria</taxon>
        <taxon>Bacillati</taxon>
        <taxon>Bacillota</taxon>
        <taxon>Bacilli</taxon>
        <taxon>Bacillales</taxon>
        <taxon>Paenibacillaceae</taxon>
        <taxon>Paenibacillus</taxon>
    </lineage>
</organism>
<evidence type="ECO:0000313" key="2">
    <source>
        <dbReference type="Proteomes" id="UP000442469"/>
    </source>
</evidence>
<proteinExistence type="predicted"/>
<comment type="caution">
    <text evidence="1">The sequence shown here is derived from an EMBL/GenBank/DDBJ whole genome shotgun (WGS) entry which is preliminary data.</text>
</comment>
<name>A0A6N8F0Q3_PAEMA</name>
<accession>A0A6N8F0Q3</accession>